<feature type="region of interest" description="Disordered" evidence="1">
    <location>
        <begin position="176"/>
        <end position="204"/>
    </location>
</feature>
<accession>A0A3M3WG85</accession>
<protein>
    <submittedName>
        <fullName evidence="2">Uncharacterized protein</fullName>
    </submittedName>
</protein>
<evidence type="ECO:0000256" key="1">
    <source>
        <dbReference type="SAM" id="MobiDB-lite"/>
    </source>
</evidence>
<dbReference type="EMBL" id="RBPV01000275">
    <property type="protein sequence ID" value="RMO56786.1"/>
    <property type="molecule type" value="Genomic_DNA"/>
</dbReference>
<proteinExistence type="predicted"/>
<dbReference type="AlphaFoldDB" id="A0A3M3WG85"/>
<organism evidence="2 3">
    <name type="scientific">Pseudomonas amygdali pv. eriobotryae</name>
    <dbReference type="NCBI Taxonomy" id="129137"/>
    <lineage>
        <taxon>Bacteria</taxon>
        <taxon>Pseudomonadati</taxon>
        <taxon>Pseudomonadota</taxon>
        <taxon>Gammaproteobacteria</taxon>
        <taxon>Pseudomonadales</taxon>
        <taxon>Pseudomonadaceae</taxon>
        <taxon>Pseudomonas</taxon>
        <taxon>Pseudomonas amygdali</taxon>
    </lineage>
</organism>
<name>A0A3M3WG85_PSEA0</name>
<evidence type="ECO:0000313" key="3">
    <source>
        <dbReference type="Proteomes" id="UP000275613"/>
    </source>
</evidence>
<evidence type="ECO:0000313" key="2">
    <source>
        <dbReference type="EMBL" id="RMO56786.1"/>
    </source>
</evidence>
<comment type="caution">
    <text evidence="2">The sequence shown here is derived from an EMBL/GenBank/DDBJ whole genome shotgun (WGS) entry which is preliminary data.</text>
</comment>
<reference evidence="2 3" key="1">
    <citation type="submission" date="2018-08" db="EMBL/GenBank/DDBJ databases">
        <title>Recombination of ecologically and evolutionarily significant loci maintains genetic cohesion in the Pseudomonas syringae species complex.</title>
        <authorList>
            <person name="Dillon M."/>
            <person name="Thakur S."/>
            <person name="Almeida R.N.D."/>
            <person name="Weir B.S."/>
            <person name="Guttman D.S."/>
        </authorList>
    </citation>
    <scope>NUCLEOTIDE SEQUENCE [LARGE SCALE GENOMIC DNA]</scope>
    <source>
        <strain evidence="2 3">ICMP 4316</strain>
    </source>
</reference>
<dbReference type="Proteomes" id="UP000275613">
    <property type="component" value="Unassembled WGS sequence"/>
</dbReference>
<gene>
    <name evidence="2" type="ORF">ALQ39_00571</name>
</gene>
<sequence length="217" mass="23809">MIRSPHRFIWIERSACKAFAHQMLLLFLRTHFDNSQRAADTATYWRFAMRVPIYPNDLLPKAAFKRIAKSIQKKWPGRSPIPLSLAHEALSRGLGYANYHHARSVSLTCSLDARTPSRGAVIAGVAVELSSLFQASNDSSVTSNALVAFIAALPLETLSTFKMAASLPAPLLRDHTSRPTGSIPHVSPYVSPTCAPRPTKTMSASTGPLIIERETKT</sequence>